<evidence type="ECO:0000313" key="3">
    <source>
        <dbReference type="Proteomes" id="UP000296469"/>
    </source>
</evidence>
<protein>
    <submittedName>
        <fullName evidence="2">Uncharacterized protein</fullName>
    </submittedName>
</protein>
<accession>A0A4P7SI85</accession>
<dbReference type="KEGG" id="celz:E5225_06950"/>
<gene>
    <name evidence="2" type="ORF">E5225_06950</name>
</gene>
<organism evidence="2 3">
    <name type="scientific">Cellulomonas shaoxiangyii</name>
    <dbReference type="NCBI Taxonomy" id="2566013"/>
    <lineage>
        <taxon>Bacteria</taxon>
        <taxon>Bacillati</taxon>
        <taxon>Actinomycetota</taxon>
        <taxon>Actinomycetes</taxon>
        <taxon>Micrococcales</taxon>
        <taxon>Cellulomonadaceae</taxon>
        <taxon>Cellulomonas</taxon>
    </lineage>
</organism>
<dbReference type="RefSeq" id="WP_135974926.1">
    <property type="nucleotide sequence ID" value="NZ_CP039291.1"/>
</dbReference>
<dbReference type="EMBL" id="CP039291">
    <property type="protein sequence ID" value="QCB93328.1"/>
    <property type="molecule type" value="Genomic_DNA"/>
</dbReference>
<sequence>MSADGYTPRTQDVRQTWAEEQDTTHGLGYDAHAAEFDRWLAAHDAEVREAAAPAEHTVTATWDGGGWPTYRFHCAAGPQSLCHAVYDCLCEEWDVDGVEGGRPWHALDDGPRHVGTFNSDVCNLRDWFENTDDPLHGELTFAVDADYQGDFYLFRPTAATR</sequence>
<dbReference type="OrthoDB" id="5149725at2"/>
<evidence type="ECO:0000256" key="1">
    <source>
        <dbReference type="SAM" id="MobiDB-lite"/>
    </source>
</evidence>
<keyword evidence="3" id="KW-1185">Reference proteome</keyword>
<name>A0A4P7SI85_9CELL</name>
<feature type="region of interest" description="Disordered" evidence="1">
    <location>
        <begin position="1"/>
        <end position="21"/>
    </location>
</feature>
<dbReference type="Proteomes" id="UP000296469">
    <property type="component" value="Chromosome"/>
</dbReference>
<reference evidence="2 3" key="1">
    <citation type="submission" date="2019-04" db="EMBL/GenBank/DDBJ databases">
        <title>Isolation and identification of Cellulomonas shaoxiangyii sp. Nov. isolated from feces of the Tibetan antelopes (Pantholops hodgsonii) in the Qinghai-Tibet plateau of China.</title>
        <authorList>
            <person name="Tian Z."/>
        </authorList>
    </citation>
    <scope>NUCLEOTIDE SEQUENCE [LARGE SCALE GENOMIC DNA]</scope>
    <source>
        <strain evidence="2 3">Z28</strain>
    </source>
</reference>
<dbReference type="AlphaFoldDB" id="A0A4P7SI85"/>
<proteinExistence type="predicted"/>
<evidence type="ECO:0000313" key="2">
    <source>
        <dbReference type="EMBL" id="QCB93328.1"/>
    </source>
</evidence>